<dbReference type="EMBL" id="JAOB01000042">
    <property type="protein sequence ID" value="EUA42304.1"/>
    <property type="molecule type" value="Genomic_DNA"/>
</dbReference>
<accession>X8BEQ1</accession>
<organism evidence="1">
    <name type="scientific">Mycobacterium xenopi 4042</name>
    <dbReference type="NCBI Taxonomy" id="1299334"/>
    <lineage>
        <taxon>Bacteria</taxon>
        <taxon>Bacillati</taxon>
        <taxon>Actinomycetota</taxon>
        <taxon>Actinomycetes</taxon>
        <taxon>Mycobacteriales</taxon>
        <taxon>Mycobacteriaceae</taxon>
        <taxon>Mycobacterium</taxon>
    </lineage>
</organism>
<comment type="caution">
    <text evidence="1">The sequence shown here is derived from an EMBL/GenBank/DDBJ whole genome shotgun (WGS) entry which is preliminary data.</text>
</comment>
<reference evidence="1" key="1">
    <citation type="submission" date="2014-01" db="EMBL/GenBank/DDBJ databases">
        <authorList>
            <person name="Brown-Elliot B."/>
            <person name="Wallace R."/>
            <person name="Lenaerts A."/>
            <person name="Ordway D."/>
            <person name="DeGroote M.A."/>
            <person name="Parker T."/>
            <person name="Sizemore C."/>
            <person name="Tallon L.J."/>
            <person name="Sadzewicz L.K."/>
            <person name="Sengamalay N."/>
            <person name="Fraser C.M."/>
            <person name="Hine E."/>
            <person name="Shefchek K.A."/>
            <person name="Das S.P."/>
            <person name="Tettelin H."/>
        </authorList>
    </citation>
    <scope>NUCLEOTIDE SEQUENCE [LARGE SCALE GENOMIC DNA]</scope>
    <source>
        <strain evidence="1">4042</strain>
    </source>
</reference>
<gene>
    <name evidence="1" type="ORF">I553_6164</name>
</gene>
<protein>
    <submittedName>
        <fullName evidence="1">Uncharacterized protein</fullName>
    </submittedName>
</protein>
<sequence length="45" mass="4505">MTLFEGVLQFESGLCAGSGIRTCDGVGGKGTDELGLVVVIEAFAG</sequence>
<dbReference type="AlphaFoldDB" id="X8BEQ1"/>
<evidence type="ECO:0000313" key="1">
    <source>
        <dbReference type="EMBL" id="EUA42304.1"/>
    </source>
</evidence>
<dbReference type="PATRIC" id="fig|1299334.3.peg.4326"/>
<proteinExistence type="predicted"/>
<name>X8BEQ1_MYCXE</name>